<feature type="transmembrane region" description="Helical" evidence="8">
    <location>
        <begin position="309"/>
        <end position="330"/>
    </location>
</feature>
<evidence type="ECO:0000256" key="1">
    <source>
        <dbReference type="ARBA" id="ARBA00004429"/>
    </source>
</evidence>
<reference evidence="10" key="1">
    <citation type="submission" date="2021-07" db="EMBL/GenBank/DDBJ databases">
        <title>Shinella sp. nov., a novel member of the genus Shinella from water.</title>
        <authorList>
            <person name="Deng Y."/>
        </authorList>
    </citation>
    <scope>NUCLEOTIDE SEQUENCE</scope>
    <source>
        <strain evidence="10">CPCC 100929</strain>
    </source>
</reference>
<keyword evidence="6 8" id="KW-1133">Transmembrane helix</keyword>
<evidence type="ECO:0000256" key="7">
    <source>
        <dbReference type="ARBA" id="ARBA00023136"/>
    </source>
</evidence>
<feature type="transmembrane region" description="Helical" evidence="8">
    <location>
        <begin position="519"/>
        <end position="538"/>
    </location>
</feature>
<keyword evidence="2 8" id="KW-0813">Transport</keyword>
<feature type="transmembrane region" description="Helical" evidence="8">
    <location>
        <begin position="411"/>
        <end position="433"/>
    </location>
</feature>
<comment type="caution">
    <text evidence="10">The sequence shown here is derived from an EMBL/GenBank/DDBJ whole genome shotgun (WGS) entry which is preliminary data.</text>
</comment>
<dbReference type="InterPro" id="IPR000515">
    <property type="entry name" value="MetI-like"/>
</dbReference>
<accession>A0ABT1R1G9</accession>
<evidence type="ECO:0000313" key="11">
    <source>
        <dbReference type="Proteomes" id="UP000996601"/>
    </source>
</evidence>
<evidence type="ECO:0000256" key="5">
    <source>
        <dbReference type="ARBA" id="ARBA00022692"/>
    </source>
</evidence>
<protein>
    <submittedName>
        <fullName evidence="10">Iron ABC transporter permease</fullName>
    </submittedName>
</protein>
<dbReference type="CDD" id="cd06261">
    <property type="entry name" value="TM_PBP2"/>
    <property type="match status" value="2"/>
</dbReference>
<name>A0ABT1R1G9_9HYPH</name>
<organism evidence="10 11">
    <name type="scientific">Shinella lacus</name>
    <dbReference type="NCBI Taxonomy" id="2654216"/>
    <lineage>
        <taxon>Bacteria</taxon>
        <taxon>Pseudomonadati</taxon>
        <taxon>Pseudomonadota</taxon>
        <taxon>Alphaproteobacteria</taxon>
        <taxon>Hyphomicrobiales</taxon>
        <taxon>Rhizobiaceae</taxon>
        <taxon>Shinella</taxon>
    </lineage>
</organism>
<feature type="transmembrane region" description="Helical" evidence="8">
    <location>
        <begin position="161"/>
        <end position="189"/>
    </location>
</feature>
<evidence type="ECO:0000256" key="6">
    <source>
        <dbReference type="ARBA" id="ARBA00022989"/>
    </source>
</evidence>
<evidence type="ECO:0000313" key="10">
    <source>
        <dbReference type="EMBL" id="MCQ4629009.1"/>
    </source>
</evidence>
<dbReference type="Proteomes" id="UP000996601">
    <property type="component" value="Unassembled WGS sequence"/>
</dbReference>
<dbReference type="PROSITE" id="PS50928">
    <property type="entry name" value="ABC_TM1"/>
    <property type="match status" value="2"/>
</dbReference>
<sequence length="576" mass="62403">MSVSENRDLHRQVSGSGWGFTRISGQTLLCYGLIAILCLLVVYPMVSLIYGSFASHGGAADGGLSLANFSRIFTSGQFWLAWRNTLIVSTGSMLIATVSGVGAAFLIARTDIPGRRICEVLVTLPIFISPFIGAVAWSGLGAPEVGLLNRIFAAIGLPLSINIYSLAGIAMVLGFYMTPYVFLFTSAPLKAIDSSMEEASRLSGQTMFQTLLRVTFPLVTPSILAAGLLVFVLSMENFGVLAVLGMPSQIPFIPTEIYLKVAYPPPDYGYATVISISFVIITAVALLLQRRFIAGRTYISVSGKSYRPMLVSLGPWRWVALGGLILFVSISTLMPLATMVTASFQSYWTTQFTNFTTINYESVFSRGLFFRAAWNTLFLAMVGGLIACVLTAVIAYIVTFSRASGRHTLDLLSSMTVGVPGVVLGVALLWAWIRVPLPIYGTIWILMIAYITRFLSFGVRNMSAALTQIDGDLENAARVSGANKTVAALTITFPLIRESLLSSWVLYFISFVKELNTSVLLYAFNSVVLPVLIFDAYFEGKYPEVAALGTGISLFILAVYLVSNFIFGLKVGQKAG</sequence>
<dbReference type="PANTHER" id="PTHR43357">
    <property type="entry name" value="INNER MEMBRANE ABC TRANSPORTER PERMEASE PROTEIN YDCV"/>
    <property type="match status" value="1"/>
</dbReference>
<gene>
    <name evidence="10" type="ORF">GB927_003100</name>
</gene>
<dbReference type="Gene3D" id="1.10.3720.10">
    <property type="entry name" value="MetI-like"/>
    <property type="match status" value="2"/>
</dbReference>
<keyword evidence="5 8" id="KW-0812">Transmembrane</keyword>
<feature type="transmembrane region" description="Helical" evidence="8">
    <location>
        <begin position="210"/>
        <end position="233"/>
    </location>
</feature>
<feature type="domain" description="ABC transmembrane type-1" evidence="9">
    <location>
        <begin position="373"/>
        <end position="563"/>
    </location>
</feature>
<evidence type="ECO:0000256" key="3">
    <source>
        <dbReference type="ARBA" id="ARBA00022475"/>
    </source>
</evidence>
<keyword evidence="4" id="KW-0997">Cell inner membrane</keyword>
<feature type="transmembrane region" description="Helical" evidence="8">
    <location>
        <begin position="86"/>
        <end position="108"/>
    </location>
</feature>
<proteinExistence type="inferred from homology"/>
<dbReference type="EMBL" id="WHSB02000001">
    <property type="protein sequence ID" value="MCQ4629009.1"/>
    <property type="molecule type" value="Genomic_DNA"/>
</dbReference>
<feature type="transmembrane region" description="Helical" evidence="8">
    <location>
        <begin position="377"/>
        <end position="399"/>
    </location>
</feature>
<dbReference type="InterPro" id="IPR035906">
    <property type="entry name" value="MetI-like_sf"/>
</dbReference>
<feature type="transmembrane region" description="Helical" evidence="8">
    <location>
        <begin position="28"/>
        <end position="50"/>
    </location>
</feature>
<evidence type="ECO:0000256" key="2">
    <source>
        <dbReference type="ARBA" id="ARBA00022448"/>
    </source>
</evidence>
<dbReference type="Pfam" id="PF00528">
    <property type="entry name" value="BPD_transp_1"/>
    <property type="match status" value="2"/>
</dbReference>
<feature type="transmembrane region" description="Helical" evidence="8">
    <location>
        <begin position="545"/>
        <end position="567"/>
    </location>
</feature>
<evidence type="ECO:0000259" key="9">
    <source>
        <dbReference type="PROSITE" id="PS50928"/>
    </source>
</evidence>
<dbReference type="PANTHER" id="PTHR43357:SF4">
    <property type="entry name" value="INNER MEMBRANE ABC TRANSPORTER PERMEASE PROTEIN YDCV"/>
    <property type="match status" value="1"/>
</dbReference>
<dbReference type="RefSeq" id="WP_256115100.1">
    <property type="nucleotide sequence ID" value="NZ_WHSB02000001.1"/>
</dbReference>
<dbReference type="SUPFAM" id="SSF161098">
    <property type="entry name" value="MetI-like"/>
    <property type="match status" value="2"/>
</dbReference>
<keyword evidence="3" id="KW-1003">Cell membrane</keyword>
<feature type="transmembrane region" description="Helical" evidence="8">
    <location>
        <begin position="120"/>
        <end position="141"/>
    </location>
</feature>
<feature type="domain" description="ABC transmembrane type-1" evidence="9">
    <location>
        <begin position="82"/>
        <end position="289"/>
    </location>
</feature>
<feature type="transmembrane region" description="Helical" evidence="8">
    <location>
        <begin position="439"/>
        <end position="459"/>
    </location>
</feature>
<feature type="transmembrane region" description="Helical" evidence="8">
    <location>
        <begin position="268"/>
        <end position="288"/>
    </location>
</feature>
<evidence type="ECO:0000256" key="8">
    <source>
        <dbReference type="RuleBase" id="RU363032"/>
    </source>
</evidence>
<keyword evidence="7 8" id="KW-0472">Membrane</keyword>
<evidence type="ECO:0000256" key="4">
    <source>
        <dbReference type="ARBA" id="ARBA00022519"/>
    </source>
</evidence>
<comment type="subcellular location">
    <subcellularLocation>
        <location evidence="1">Cell inner membrane</location>
        <topology evidence="1">Multi-pass membrane protein</topology>
    </subcellularLocation>
    <subcellularLocation>
        <location evidence="8">Cell membrane</location>
        <topology evidence="8">Multi-pass membrane protein</topology>
    </subcellularLocation>
</comment>
<comment type="similarity">
    <text evidence="8">Belongs to the binding-protein-dependent transport system permease family.</text>
</comment>
<keyword evidence="11" id="KW-1185">Reference proteome</keyword>